<dbReference type="EC" id="1.1.5.-" evidence="2"/>
<accession>A0ABV5H4U9</accession>
<dbReference type="InterPro" id="IPR012938">
    <property type="entry name" value="Glc/Sorbosone_DH"/>
</dbReference>
<dbReference type="PANTHER" id="PTHR19328:SF75">
    <property type="entry name" value="ALDOSE SUGAR DEHYDROGENASE YLII"/>
    <property type="match status" value="1"/>
</dbReference>
<dbReference type="SUPFAM" id="SSF50952">
    <property type="entry name" value="Soluble quinoprotein glucose dehydrogenase"/>
    <property type="match status" value="1"/>
</dbReference>
<sequence length="378" mass="42493">MKHQLVITWITIITLSSCVQKSKSKTEVQNTKPVSYTTKVVVPELNIPSGMAFLPDASLLITEKTGELLLFKNKKTINIEAIPKVHWAGQGGLLDVAIHPNYKKNGWLYLIYISKTEKEKGSHTELMRAKIKNDSLVEKQVLYKTSTNKKIVQHFGSRITFDNDGNLYFSIGDPANKNSNAQDITRDGGKIYRINDDGTIPTDNPFVIVPNAKTAIYSYGHRNSQGLTLHPKTGALWSNEHGVNGGDEINIIESGKNYGWPIITYALTYKNTKISQITEKEGMEQPLYYWNPSIAPSGMTFVTSDKYPNWKNNILTGSLKRQHLERLVLKDNKVINREILFNDIGRVRNVIEGPDGYLYIAVEGLGILKIIEQTEKGL</sequence>
<gene>
    <name evidence="2" type="ORF">ACFFU1_18650</name>
</gene>
<dbReference type="EMBL" id="JBHMFA010000035">
    <property type="protein sequence ID" value="MFB9106934.1"/>
    <property type="molecule type" value="Genomic_DNA"/>
</dbReference>
<comment type="caution">
    <text evidence="2">The sequence shown here is derived from an EMBL/GenBank/DDBJ whole genome shotgun (WGS) entry which is preliminary data.</text>
</comment>
<dbReference type="Proteomes" id="UP001589590">
    <property type="component" value="Unassembled WGS sequence"/>
</dbReference>
<dbReference type="InterPro" id="IPR011041">
    <property type="entry name" value="Quinoprot_gluc/sorb_DH_b-prop"/>
</dbReference>
<dbReference type="PANTHER" id="PTHR19328">
    <property type="entry name" value="HEDGEHOG-INTERACTING PROTEIN"/>
    <property type="match status" value="1"/>
</dbReference>
<proteinExistence type="predicted"/>
<reference evidence="2 3" key="1">
    <citation type="submission" date="2024-09" db="EMBL/GenBank/DDBJ databases">
        <authorList>
            <person name="Sun Q."/>
            <person name="Mori K."/>
        </authorList>
    </citation>
    <scope>NUCLEOTIDE SEQUENCE [LARGE SCALE GENOMIC DNA]</scope>
    <source>
        <strain evidence="2 3">CECT 8300</strain>
    </source>
</reference>
<evidence type="ECO:0000313" key="3">
    <source>
        <dbReference type="Proteomes" id="UP001589590"/>
    </source>
</evidence>
<dbReference type="RefSeq" id="WP_290271055.1">
    <property type="nucleotide sequence ID" value="NZ_JAUFQP010000010.1"/>
</dbReference>
<dbReference type="Gene3D" id="2.120.10.30">
    <property type="entry name" value="TolB, C-terminal domain"/>
    <property type="match status" value="1"/>
</dbReference>
<evidence type="ECO:0000313" key="2">
    <source>
        <dbReference type="EMBL" id="MFB9106934.1"/>
    </source>
</evidence>
<dbReference type="InterPro" id="IPR011042">
    <property type="entry name" value="6-blade_b-propeller_TolB-like"/>
</dbReference>
<name>A0ABV5H4U9_9FLAO</name>
<dbReference type="PROSITE" id="PS51257">
    <property type="entry name" value="PROKAR_LIPOPROTEIN"/>
    <property type="match status" value="1"/>
</dbReference>
<keyword evidence="2" id="KW-0560">Oxidoreductase</keyword>
<dbReference type="Pfam" id="PF07995">
    <property type="entry name" value="GSDH"/>
    <property type="match status" value="1"/>
</dbReference>
<dbReference type="GO" id="GO:0016491">
    <property type="term" value="F:oxidoreductase activity"/>
    <property type="evidence" value="ECO:0007669"/>
    <property type="project" value="UniProtKB-KW"/>
</dbReference>
<feature type="domain" description="Glucose/Sorbosone dehydrogenase" evidence="1">
    <location>
        <begin position="45"/>
        <end position="363"/>
    </location>
</feature>
<protein>
    <submittedName>
        <fullName evidence="2">PQQ-dependent sugar dehydrogenase</fullName>
        <ecNumber evidence="2">1.1.5.-</ecNumber>
    </submittedName>
</protein>
<organism evidence="2 3">
    <name type="scientific">Algibacter miyuki</name>
    <dbReference type="NCBI Taxonomy" id="1306933"/>
    <lineage>
        <taxon>Bacteria</taxon>
        <taxon>Pseudomonadati</taxon>
        <taxon>Bacteroidota</taxon>
        <taxon>Flavobacteriia</taxon>
        <taxon>Flavobacteriales</taxon>
        <taxon>Flavobacteriaceae</taxon>
        <taxon>Algibacter</taxon>
    </lineage>
</organism>
<keyword evidence="3" id="KW-1185">Reference proteome</keyword>
<evidence type="ECO:0000259" key="1">
    <source>
        <dbReference type="Pfam" id="PF07995"/>
    </source>
</evidence>